<reference evidence="1 2" key="1">
    <citation type="submission" date="2017-01" db="EMBL/GenBank/DDBJ databases">
        <authorList>
            <person name="Mah S.A."/>
            <person name="Swanson W.J."/>
            <person name="Moy G.W."/>
            <person name="Vacquier V.D."/>
        </authorList>
    </citation>
    <scope>NUCLEOTIDE SEQUENCE [LARGE SCALE GENOMIC DNA]</scope>
    <source>
        <strain evidence="1 2">GSMNP</strain>
    </source>
</reference>
<dbReference type="AlphaFoldDB" id="A0A1R1XEK0"/>
<comment type="caution">
    <text evidence="1">The sequence shown here is derived from an EMBL/GenBank/DDBJ whole genome shotgun (WGS) entry which is preliminary data.</text>
</comment>
<dbReference type="Proteomes" id="UP000187283">
    <property type="component" value="Unassembled WGS sequence"/>
</dbReference>
<gene>
    <name evidence="1" type="ORF">AYI70_g8744</name>
</gene>
<evidence type="ECO:0000313" key="2">
    <source>
        <dbReference type="Proteomes" id="UP000187283"/>
    </source>
</evidence>
<sequence length="202" mass="22021">MKKKMQVIYVTASTSIDIHNTSINTNQHKLLSTVTSLTYPSVTVTTSPSITITPSISNSPSIPNSPSDSYIPSIIDTSSILNTHSSPITLSTPKTYSGSHTPSIPNIDSIINTDSITINPILTRPQHPIPLSIRNYHPSFRAKHSPPPTPNSPITPTTRSFIPSFPLLPPPVTIYSIRSHHHSPQHLSRRLISSSSFAIDSF</sequence>
<proteinExistence type="predicted"/>
<protein>
    <submittedName>
        <fullName evidence="1">Uncharacterized protein</fullName>
    </submittedName>
</protein>
<evidence type="ECO:0000313" key="1">
    <source>
        <dbReference type="EMBL" id="OMJ13059.1"/>
    </source>
</evidence>
<dbReference type="EMBL" id="LSSN01003657">
    <property type="protein sequence ID" value="OMJ13059.1"/>
    <property type="molecule type" value="Genomic_DNA"/>
</dbReference>
<keyword evidence="2" id="KW-1185">Reference proteome</keyword>
<accession>A0A1R1XEK0</accession>
<organism evidence="1 2">
    <name type="scientific">Smittium culicis</name>
    <dbReference type="NCBI Taxonomy" id="133412"/>
    <lineage>
        <taxon>Eukaryota</taxon>
        <taxon>Fungi</taxon>
        <taxon>Fungi incertae sedis</taxon>
        <taxon>Zoopagomycota</taxon>
        <taxon>Kickxellomycotina</taxon>
        <taxon>Harpellomycetes</taxon>
        <taxon>Harpellales</taxon>
        <taxon>Legeriomycetaceae</taxon>
        <taxon>Smittium</taxon>
    </lineage>
</organism>
<name>A0A1R1XEK0_9FUNG</name>